<dbReference type="InterPro" id="IPR037004">
    <property type="entry name" value="Exonuc_VII_ssu_sf"/>
</dbReference>
<dbReference type="PANTHER" id="PTHR34137:SF1">
    <property type="entry name" value="EXODEOXYRIBONUCLEASE 7 SMALL SUBUNIT"/>
    <property type="match status" value="1"/>
</dbReference>
<dbReference type="NCBIfam" id="NF002139">
    <property type="entry name" value="PRK00977.1-3"/>
    <property type="match status" value="1"/>
</dbReference>
<evidence type="ECO:0000256" key="5">
    <source>
        <dbReference type="ARBA" id="ARBA00022839"/>
    </source>
</evidence>
<dbReference type="GO" id="GO:0008855">
    <property type="term" value="F:exodeoxyribonuclease VII activity"/>
    <property type="evidence" value="ECO:0007669"/>
    <property type="project" value="UniProtKB-UniRule"/>
</dbReference>
<evidence type="ECO:0000256" key="4">
    <source>
        <dbReference type="ARBA" id="ARBA00022801"/>
    </source>
</evidence>
<dbReference type="GO" id="GO:0009318">
    <property type="term" value="C:exodeoxyribonuclease VII complex"/>
    <property type="evidence" value="ECO:0007669"/>
    <property type="project" value="UniProtKB-UniRule"/>
</dbReference>
<comment type="similarity">
    <text evidence="1 6">Belongs to the XseB family.</text>
</comment>
<dbReference type="PANTHER" id="PTHR34137">
    <property type="entry name" value="EXODEOXYRIBONUCLEASE 7 SMALL SUBUNIT"/>
    <property type="match status" value="1"/>
</dbReference>
<accession>A0A2N6V558</accession>
<dbReference type="SUPFAM" id="SSF116842">
    <property type="entry name" value="XseB-like"/>
    <property type="match status" value="1"/>
</dbReference>
<evidence type="ECO:0000313" key="8">
    <source>
        <dbReference type="Proteomes" id="UP000830236"/>
    </source>
</evidence>
<dbReference type="AlphaFoldDB" id="A0A2N6V558"/>
<dbReference type="PIRSF" id="PIRSF006488">
    <property type="entry name" value="Exonuc_VII_S"/>
    <property type="match status" value="1"/>
</dbReference>
<organism evidence="7 8">
    <name type="scientific">Actinomyces graevenitzii</name>
    <dbReference type="NCBI Taxonomy" id="55565"/>
    <lineage>
        <taxon>Bacteria</taxon>
        <taxon>Bacillati</taxon>
        <taxon>Actinomycetota</taxon>
        <taxon>Actinomycetes</taxon>
        <taxon>Actinomycetales</taxon>
        <taxon>Actinomycetaceae</taxon>
        <taxon>Actinomyces</taxon>
    </lineage>
</organism>
<sequence>MTTPTSAQPTEVDQLTYEQARAELAQVVRQLEAGDAPLEQSLAMWERGEALATHCQNWLDQARARLEAATQSDQS</sequence>
<dbReference type="InterPro" id="IPR003761">
    <property type="entry name" value="Exonuc_VII_S"/>
</dbReference>
<keyword evidence="3 6" id="KW-0540">Nuclease</keyword>
<evidence type="ECO:0000256" key="2">
    <source>
        <dbReference type="ARBA" id="ARBA00022490"/>
    </source>
</evidence>
<comment type="function">
    <text evidence="6">Bidirectionally degrades single-stranded DNA into large acid-insoluble oligonucleotides, which are then degraded further into small acid-soluble oligonucleotides.</text>
</comment>
<dbReference type="GO" id="GO:0006308">
    <property type="term" value="P:DNA catabolic process"/>
    <property type="evidence" value="ECO:0007669"/>
    <property type="project" value="UniProtKB-UniRule"/>
</dbReference>
<dbReference type="EC" id="3.1.11.6" evidence="6"/>
<comment type="subcellular location">
    <subcellularLocation>
        <location evidence="6">Cytoplasm</location>
    </subcellularLocation>
</comment>
<dbReference type="GO" id="GO:0005829">
    <property type="term" value="C:cytosol"/>
    <property type="evidence" value="ECO:0007669"/>
    <property type="project" value="TreeGrafter"/>
</dbReference>
<name>A0A2N6V558_9ACTO</name>
<evidence type="ECO:0000256" key="1">
    <source>
        <dbReference type="ARBA" id="ARBA00009998"/>
    </source>
</evidence>
<reference evidence="7" key="1">
    <citation type="submission" date="2022-05" db="EMBL/GenBank/DDBJ databases">
        <title>Using nanopore sequencing to obtain complete genomes from saliva samples.</title>
        <authorList>
            <person name="Baker J.L."/>
        </authorList>
    </citation>
    <scope>NUCLEOTIDE SEQUENCE</scope>
    <source>
        <strain evidence="7">JCVI-JB-Ag32</strain>
    </source>
</reference>
<dbReference type="Gene3D" id="1.10.287.1040">
    <property type="entry name" value="Exonuclease VII, small subunit"/>
    <property type="match status" value="1"/>
</dbReference>
<keyword evidence="4 6" id="KW-0378">Hydrolase</keyword>
<dbReference type="Proteomes" id="UP000830236">
    <property type="component" value="Chromosome"/>
</dbReference>
<comment type="catalytic activity">
    <reaction evidence="6">
        <text>Exonucleolytic cleavage in either 5'- to 3'- or 3'- to 5'-direction to yield nucleoside 5'-phosphates.</text>
        <dbReference type="EC" id="3.1.11.6"/>
    </reaction>
</comment>
<proteinExistence type="inferred from homology"/>
<gene>
    <name evidence="6" type="primary">xseB</name>
    <name evidence="7" type="ORF">M3I41_02185</name>
</gene>
<dbReference type="Pfam" id="PF02609">
    <property type="entry name" value="Exonuc_VII_S"/>
    <property type="match status" value="1"/>
</dbReference>
<keyword evidence="5 6" id="KW-0269">Exonuclease</keyword>
<protein>
    <recommendedName>
        <fullName evidence="6">Exodeoxyribonuclease 7 small subunit</fullName>
        <ecNumber evidence="6">3.1.11.6</ecNumber>
    </recommendedName>
    <alternativeName>
        <fullName evidence="6">Exodeoxyribonuclease VII small subunit</fullName>
        <shortName evidence="6">Exonuclease VII small subunit</shortName>
    </alternativeName>
</protein>
<dbReference type="NCBIfam" id="TIGR01280">
    <property type="entry name" value="xseB"/>
    <property type="match status" value="1"/>
</dbReference>
<dbReference type="RefSeq" id="WP_102239987.1">
    <property type="nucleotide sequence ID" value="NZ_PNHV01000001.1"/>
</dbReference>
<evidence type="ECO:0000313" key="7">
    <source>
        <dbReference type="EMBL" id="UQF80112.1"/>
    </source>
</evidence>
<dbReference type="KEGG" id="agh:M3I41_02185"/>
<evidence type="ECO:0000256" key="6">
    <source>
        <dbReference type="HAMAP-Rule" id="MF_00337"/>
    </source>
</evidence>
<keyword evidence="2 6" id="KW-0963">Cytoplasm</keyword>
<dbReference type="EMBL" id="CP097095">
    <property type="protein sequence ID" value="UQF80112.1"/>
    <property type="molecule type" value="Genomic_DNA"/>
</dbReference>
<evidence type="ECO:0000256" key="3">
    <source>
        <dbReference type="ARBA" id="ARBA00022722"/>
    </source>
</evidence>
<dbReference type="HAMAP" id="MF_00337">
    <property type="entry name" value="Exonuc_7_S"/>
    <property type="match status" value="1"/>
</dbReference>
<comment type="subunit">
    <text evidence="6">Heterooligomer composed of large and small subunits.</text>
</comment>